<sequence length="581" mass="65344">MEFFLIIALAIIALSSWLYVLRKDSLFRFDLTKKKEEMDHKMYELAILKELGDRVGYSLDVKQIVDIITGSLHQFIEYSAVSYMLLEPEKVIFRVHLEKSVNRKFVNDIRNRMLGSLSALLDRDFKEDHVEEILSGAIIIDEVEEPVRSFFNIPIVIGGKVEGILTVAHTQAGLYKEDEMTILYKITNQASQAVTRLQEVVEAEQKKLNAMVESMTDGVFMTDLDYRIGVINPAAQKAIGLQDKDDITIFDFIDNLGGKFDIRGRLEESLKLNKTYASERVLLGDRFFQIFVSPVKSISEIGKEAILGGVVIFHDVTTEVELEKIRKDFTSMLVHELRSPLDGIKKISSLLVKKTLDPNSERYDEYIKMVYQNSSNMLDLVTDILDVAKLESENFEVNKEPVDIKDLAEERVSFYDVSAKNSNIKLSLMLSEGIPDNILVDSEGIKHALNNLISNALKFTRESGEVKVIVFPHREGEDLQVEARNAGYSLGEYIPIEKLAGKPALIVLISDNGFGIKESEMKNLFGKFKQLKQNAEVLKKQKGTGLGLVITKGIVEGHGGEIGAVSKEGEGTTFFFTLPLI</sequence>
<dbReference type="InterPro" id="IPR029016">
    <property type="entry name" value="GAF-like_dom_sf"/>
</dbReference>
<dbReference type="SUPFAM" id="SSF55785">
    <property type="entry name" value="PYP-like sensor domain (PAS domain)"/>
    <property type="match status" value="1"/>
</dbReference>
<dbReference type="CDD" id="cd00082">
    <property type="entry name" value="HisKA"/>
    <property type="match status" value="1"/>
</dbReference>
<dbReference type="SUPFAM" id="SSF47384">
    <property type="entry name" value="Homodimeric domain of signal transducing histidine kinase"/>
    <property type="match status" value="1"/>
</dbReference>
<dbReference type="SMART" id="SM00387">
    <property type="entry name" value="HATPase_c"/>
    <property type="match status" value="1"/>
</dbReference>
<dbReference type="InterPro" id="IPR036890">
    <property type="entry name" value="HATPase_C_sf"/>
</dbReference>
<dbReference type="Proteomes" id="UP000179003">
    <property type="component" value="Unassembled WGS sequence"/>
</dbReference>
<gene>
    <name evidence="9" type="ORF">A2442_00370</name>
</gene>
<dbReference type="Pfam" id="PF00512">
    <property type="entry name" value="HisKA"/>
    <property type="match status" value="1"/>
</dbReference>
<organism evidence="9 10">
    <name type="scientific">Candidatus Campbellbacteria bacterium RIFOXYC2_FULL_35_25</name>
    <dbReference type="NCBI Taxonomy" id="1797582"/>
    <lineage>
        <taxon>Bacteria</taxon>
        <taxon>Candidatus Campbelliibacteriota</taxon>
    </lineage>
</organism>
<evidence type="ECO:0000256" key="2">
    <source>
        <dbReference type="ARBA" id="ARBA00012438"/>
    </source>
</evidence>
<dbReference type="STRING" id="1797582.A2442_00370"/>
<dbReference type="Gene3D" id="1.10.287.130">
    <property type="match status" value="1"/>
</dbReference>
<comment type="catalytic activity">
    <reaction evidence="1">
        <text>ATP + protein L-histidine = ADP + protein N-phospho-L-histidine.</text>
        <dbReference type="EC" id="2.7.13.3"/>
    </reaction>
</comment>
<comment type="caution">
    <text evidence="9">The sequence shown here is derived from an EMBL/GenBank/DDBJ whole genome shotgun (WGS) entry which is preliminary data.</text>
</comment>
<evidence type="ECO:0000313" key="9">
    <source>
        <dbReference type="EMBL" id="OGD67066.1"/>
    </source>
</evidence>
<dbReference type="Gene3D" id="3.30.565.10">
    <property type="entry name" value="Histidine kinase-like ATPase, C-terminal domain"/>
    <property type="match status" value="1"/>
</dbReference>
<dbReference type="InterPro" id="IPR000014">
    <property type="entry name" value="PAS"/>
</dbReference>
<name>A0A1F5EIN3_9BACT</name>
<evidence type="ECO:0000256" key="4">
    <source>
        <dbReference type="ARBA" id="ARBA00022679"/>
    </source>
</evidence>
<dbReference type="SUPFAM" id="SSF55781">
    <property type="entry name" value="GAF domain-like"/>
    <property type="match status" value="1"/>
</dbReference>
<reference evidence="9 10" key="1">
    <citation type="journal article" date="2016" name="Nat. Commun.">
        <title>Thousands of microbial genomes shed light on interconnected biogeochemical processes in an aquifer system.</title>
        <authorList>
            <person name="Anantharaman K."/>
            <person name="Brown C.T."/>
            <person name="Hug L.A."/>
            <person name="Sharon I."/>
            <person name="Castelle C.J."/>
            <person name="Probst A.J."/>
            <person name="Thomas B.C."/>
            <person name="Singh A."/>
            <person name="Wilkins M.J."/>
            <person name="Karaoz U."/>
            <person name="Brodie E.L."/>
            <person name="Williams K.H."/>
            <person name="Hubbard S.S."/>
            <person name="Banfield J.F."/>
        </authorList>
    </citation>
    <scope>NUCLEOTIDE SEQUENCE [LARGE SCALE GENOMIC DNA]</scope>
</reference>
<dbReference type="PRINTS" id="PR00344">
    <property type="entry name" value="BCTRLSENSOR"/>
</dbReference>
<dbReference type="InterPro" id="IPR036097">
    <property type="entry name" value="HisK_dim/P_sf"/>
</dbReference>
<dbReference type="GO" id="GO:0000155">
    <property type="term" value="F:phosphorelay sensor kinase activity"/>
    <property type="evidence" value="ECO:0007669"/>
    <property type="project" value="InterPro"/>
</dbReference>
<dbReference type="InterPro" id="IPR035965">
    <property type="entry name" value="PAS-like_dom_sf"/>
</dbReference>
<feature type="domain" description="PAS" evidence="8">
    <location>
        <begin position="204"/>
        <end position="245"/>
    </location>
</feature>
<dbReference type="PROSITE" id="PS50109">
    <property type="entry name" value="HIS_KIN"/>
    <property type="match status" value="1"/>
</dbReference>
<dbReference type="EC" id="2.7.13.3" evidence="2"/>
<accession>A0A1F5EIN3</accession>
<dbReference type="InterPro" id="IPR004358">
    <property type="entry name" value="Sig_transdc_His_kin-like_C"/>
</dbReference>
<keyword evidence="3" id="KW-0597">Phosphoprotein</keyword>
<evidence type="ECO:0000259" key="8">
    <source>
        <dbReference type="PROSITE" id="PS50112"/>
    </source>
</evidence>
<dbReference type="Pfam" id="PF02518">
    <property type="entry name" value="HATPase_c"/>
    <property type="match status" value="1"/>
</dbReference>
<evidence type="ECO:0000313" key="10">
    <source>
        <dbReference type="Proteomes" id="UP000179003"/>
    </source>
</evidence>
<keyword evidence="5" id="KW-0418">Kinase</keyword>
<dbReference type="SMART" id="SM00388">
    <property type="entry name" value="HisKA"/>
    <property type="match status" value="1"/>
</dbReference>
<dbReference type="InterPro" id="IPR003594">
    <property type="entry name" value="HATPase_dom"/>
</dbReference>
<dbReference type="PROSITE" id="PS50112">
    <property type="entry name" value="PAS"/>
    <property type="match status" value="1"/>
</dbReference>
<keyword evidence="6" id="KW-0902">Two-component regulatory system</keyword>
<evidence type="ECO:0000256" key="1">
    <source>
        <dbReference type="ARBA" id="ARBA00000085"/>
    </source>
</evidence>
<dbReference type="InterPro" id="IPR003661">
    <property type="entry name" value="HisK_dim/P_dom"/>
</dbReference>
<keyword evidence="4" id="KW-0808">Transferase</keyword>
<dbReference type="AlphaFoldDB" id="A0A1F5EIN3"/>
<evidence type="ECO:0000256" key="3">
    <source>
        <dbReference type="ARBA" id="ARBA00022553"/>
    </source>
</evidence>
<evidence type="ECO:0000256" key="5">
    <source>
        <dbReference type="ARBA" id="ARBA00022777"/>
    </source>
</evidence>
<dbReference type="InterPro" id="IPR050736">
    <property type="entry name" value="Sensor_HK_Regulatory"/>
</dbReference>
<dbReference type="EMBL" id="MFAE01000009">
    <property type="protein sequence ID" value="OGD67066.1"/>
    <property type="molecule type" value="Genomic_DNA"/>
</dbReference>
<feature type="domain" description="Histidine kinase" evidence="7">
    <location>
        <begin position="332"/>
        <end position="581"/>
    </location>
</feature>
<dbReference type="Gene3D" id="3.30.450.20">
    <property type="entry name" value="PAS domain"/>
    <property type="match status" value="1"/>
</dbReference>
<protein>
    <recommendedName>
        <fullName evidence="2">histidine kinase</fullName>
        <ecNumber evidence="2">2.7.13.3</ecNumber>
    </recommendedName>
</protein>
<dbReference type="PANTHER" id="PTHR43711">
    <property type="entry name" value="TWO-COMPONENT HISTIDINE KINASE"/>
    <property type="match status" value="1"/>
</dbReference>
<proteinExistence type="predicted"/>
<dbReference type="SUPFAM" id="SSF55874">
    <property type="entry name" value="ATPase domain of HSP90 chaperone/DNA topoisomerase II/histidine kinase"/>
    <property type="match status" value="1"/>
</dbReference>
<evidence type="ECO:0000259" key="7">
    <source>
        <dbReference type="PROSITE" id="PS50109"/>
    </source>
</evidence>
<dbReference type="InterPro" id="IPR005467">
    <property type="entry name" value="His_kinase_dom"/>
</dbReference>
<dbReference type="Gene3D" id="3.30.450.40">
    <property type="match status" value="1"/>
</dbReference>
<evidence type="ECO:0000256" key="6">
    <source>
        <dbReference type="ARBA" id="ARBA00023012"/>
    </source>
</evidence>
<dbReference type="PANTHER" id="PTHR43711:SF31">
    <property type="entry name" value="HISTIDINE KINASE"/>
    <property type="match status" value="1"/>
</dbReference>